<dbReference type="EMBL" id="PXOG01000202">
    <property type="protein sequence ID" value="RGP67536.1"/>
    <property type="molecule type" value="Genomic_DNA"/>
</dbReference>
<dbReference type="Proteomes" id="UP000266234">
    <property type="component" value="Unassembled WGS sequence"/>
</dbReference>
<dbReference type="AlphaFoldDB" id="A0A395S553"/>
<evidence type="ECO:0000256" key="1">
    <source>
        <dbReference type="SAM" id="MobiDB-lite"/>
    </source>
</evidence>
<keyword evidence="4" id="KW-1185">Reference proteome</keyword>
<proteinExistence type="predicted"/>
<feature type="region of interest" description="Disordered" evidence="1">
    <location>
        <begin position="173"/>
        <end position="203"/>
    </location>
</feature>
<feature type="domain" description="MACPF" evidence="2">
    <location>
        <begin position="291"/>
        <end position="391"/>
    </location>
</feature>
<dbReference type="OrthoDB" id="2562973at2759"/>
<comment type="caution">
    <text evidence="3">The sequence shown here is derived from an EMBL/GenBank/DDBJ whole genome shotgun (WGS) entry which is preliminary data.</text>
</comment>
<evidence type="ECO:0000259" key="2">
    <source>
        <dbReference type="Pfam" id="PF01823"/>
    </source>
</evidence>
<dbReference type="STRING" id="694270.A0A395S553"/>
<accession>A0A395S553</accession>
<feature type="compositionally biased region" description="Low complexity" evidence="1">
    <location>
        <begin position="176"/>
        <end position="188"/>
    </location>
</feature>
<feature type="compositionally biased region" description="Basic and acidic residues" evidence="1">
    <location>
        <begin position="191"/>
        <end position="201"/>
    </location>
</feature>
<gene>
    <name evidence="3" type="ORF">FLONG3_8462</name>
</gene>
<dbReference type="Pfam" id="PF01823">
    <property type="entry name" value="MACPF"/>
    <property type="match status" value="1"/>
</dbReference>
<dbReference type="InterPro" id="IPR020864">
    <property type="entry name" value="MACPF"/>
</dbReference>
<reference evidence="3 4" key="1">
    <citation type="journal article" date="2018" name="PLoS Pathog.">
        <title>Evolution of structural diversity of trichothecenes, a family of toxins produced by plant pathogenic and entomopathogenic fungi.</title>
        <authorList>
            <person name="Proctor R.H."/>
            <person name="McCormick S.P."/>
            <person name="Kim H.S."/>
            <person name="Cardoza R.E."/>
            <person name="Stanley A.M."/>
            <person name="Lindo L."/>
            <person name="Kelly A."/>
            <person name="Brown D.W."/>
            <person name="Lee T."/>
            <person name="Vaughan M.M."/>
            <person name="Alexander N.J."/>
            <person name="Busman M."/>
            <person name="Gutierrez S."/>
        </authorList>
    </citation>
    <scope>NUCLEOTIDE SEQUENCE [LARGE SCALE GENOMIC DNA]</scope>
    <source>
        <strain evidence="3 4">NRRL 20695</strain>
    </source>
</reference>
<protein>
    <submittedName>
        <fullName evidence="3">Membrane attack complex component perforin</fullName>
    </submittedName>
</protein>
<evidence type="ECO:0000313" key="4">
    <source>
        <dbReference type="Proteomes" id="UP000266234"/>
    </source>
</evidence>
<organism evidence="3 4">
    <name type="scientific">Fusarium longipes</name>
    <dbReference type="NCBI Taxonomy" id="694270"/>
    <lineage>
        <taxon>Eukaryota</taxon>
        <taxon>Fungi</taxon>
        <taxon>Dikarya</taxon>
        <taxon>Ascomycota</taxon>
        <taxon>Pezizomycotina</taxon>
        <taxon>Sordariomycetes</taxon>
        <taxon>Hypocreomycetidae</taxon>
        <taxon>Hypocreales</taxon>
        <taxon>Nectriaceae</taxon>
        <taxon>Fusarium</taxon>
    </lineage>
</organism>
<evidence type="ECO:0000313" key="3">
    <source>
        <dbReference type="EMBL" id="RGP67536.1"/>
    </source>
</evidence>
<sequence length="624" mass="69109">MPLNFKPPISVPTVHSTDVPKATEEAVTTIVYFTDGLEQTEAFYLKLLKSSLDDETLSDLRSNIAGLTGSIEISHSPFCGRKGAVVPDSFSVQEYLTEYLSIKTEKAETLDLDMKGPSTSNKLNTTTNAASLLDVDKVAYLKSQVGDVAFKWITGTQAKYVPELEQRYWAAIRTGPSSTPPASTSTEAPPEDSKKTQDDPRGVPVGIERVRLPAFRLKKRTVWSDNIPTSTIDGVKLQLRIPDYIIDDKSYVSTYETEIEIQSSMATSLFSETDIAATGSVSHGGFSGSASMSFAMENSQAAASSKTKNSKKVTIAYNFPRVTIFLDNQSLELTTECADALYKVENKDDLHRFQDVYGEFFSTRVQLGGRLLATEDVTGTSAASSLEKQDQIAGLLDVVSQIKGMEWLTSKSQTWGLTINPNLDEVVAKPPATLARSSKTFTLNGSNYKDGRYLLAYPATACNLGDVAQVSNAAGNTSFNIDSDLINWGAILLGPAKAQSLESLRWFEAENMDGEIRYNTKYRVRNKERGLYIDYHWAQYHRLIAANAVRSTTYGIGFTNSDGSLETNVIPDKAKVHIVFYEYENDERLGYMYTRVENKDREYLFCSKTETAPGQEREMTITYQ</sequence>
<name>A0A395S553_9HYPO</name>